<dbReference type="EMBL" id="CAXLJM020000092">
    <property type="protein sequence ID" value="CAL8132216.1"/>
    <property type="molecule type" value="Genomic_DNA"/>
</dbReference>
<evidence type="ECO:0000256" key="5">
    <source>
        <dbReference type="ARBA" id="ARBA00022737"/>
    </source>
</evidence>
<evidence type="ECO:0000313" key="17">
    <source>
        <dbReference type="Proteomes" id="UP001642540"/>
    </source>
</evidence>
<protein>
    <recommendedName>
        <fullName evidence="15">Ion transport domain-containing protein</fullName>
    </recommendedName>
</protein>
<feature type="transmembrane region" description="Helical" evidence="14">
    <location>
        <begin position="460"/>
        <end position="482"/>
    </location>
</feature>
<evidence type="ECO:0000259" key="15">
    <source>
        <dbReference type="Pfam" id="PF00520"/>
    </source>
</evidence>
<keyword evidence="8" id="KW-0406">Ion transport</keyword>
<feature type="compositionally biased region" description="Basic and acidic residues" evidence="13">
    <location>
        <begin position="634"/>
        <end position="645"/>
    </location>
</feature>
<keyword evidence="3" id="KW-0716">Sensory transduction</keyword>
<dbReference type="PROSITE" id="PS50088">
    <property type="entry name" value="ANK_REPEAT"/>
    <property type="match status" value="1"/>
</dbReference>
<accession>A0ABP1RP83</accession>
<evidence type="ECO:0000256" key="11">
    <source>
        <dbReference type="ARBA" id="ARBA00023303"/>
    </source>
</evidence>
<evidence type="ECO:0000256" key="9">
    <source>
        <dbReference type="ARBA" id="ARBA00023136"/>
    </source>
</evidence>
<evidence type="ECO:0000256" key="13">
    <source>
        <dbReference type="SAM" id="MobiDB-lite"/>
    </source>
</evidence>
<reference evidence="16 17" key="1">
    <citation type="submission" date="2024-08" db="EMBL/GenBank/DDBJ databases">
        <authorList>
            <person name="Cucini C."/>
            <person name="Frati F."/>
        </authorList>
    </citation>
    <scope>NUCLEOTIDE SEQUENCE [LARGE SCALE GENOMIC DNA]</scope>
</reference>
<feature type="transmembrane region" description="Helical" evidence="14">
    <location>
        <begin position="420"/>
        <end position="440"/>
    </location>
</feature>
<dbReference type="Pfam" id="PF00520">
    <property type="entry name" value="Ion_trans"/>
    <property type="match status" value="1"/>
</dbReference>
<dbReference type="PANTHER" id="PTHR47143:SF1">
    <property type="entry name" value="ION_TRANS DOMAIN-CONTAINING PROTEIN"/>
    <property type="match status" value="1"/>
</dbReference>
<evidence type="ECO:0000256" key="8">
    <source>
        <dbReference type="ARBA" id="ARBA00023065"/>
    </source>
</evidence>
<dbReference type="SUPFAM" id="SSF48403">
    <property type="entry name" value="Ankyrin repeat"/>
    <property type="match status" value="1"/>
</dbReference>
<keyword evidence="7 12" id="KW-0040">ANK repeat</keyword>
<feature type="transmembrane region" description="Helical" evidence="14">
    <location>
        <begin position="368"/>
        <end position="388"/>
    </location>
</feature>
<evidence type="ECO:0000256" key="14">
    <source>
        <dbReference type="SAM" id="Phobius"/>
    </source>
</evidence>
<dbReference type="PROSITE" id="PS50297">
    <property type="entry name" value="ANK_REP_REGION"/>
    <property type="match status" value="1"/>
</dbReference>
<keyword evidence="17" id="KW-1185">Reference proteome</keyword>
<dbReference type="InterPro" id="IPR005821">
    <property type="entry name" value="Ion_trans_dom"/>
</dbReference>
<evidence type="ECO:0000256" key="10">
    <source>
        <dbReference type="ARBA" id="ARBA00023180"/>
    </source>
</evidence>
<keyword evidence="4 14" id="KW-0812">Transmembrane</keyword>
<feature type="region of interest" description="Disordered" evidence="13">
    <location>
        <begin position="625"/>
        <end position="654"/>
    </location>
</feature>
<feature type="transmembrane region" description="Helical" evidence="14">
    <location>
        <begin position="395"/>
        <end position="414"/>
    </location>
</feature>
<dbReference type="Gene3D" id="1.25.40.20">
    <property type="entry name" value="Ankyrin repeat-containing domain"/>
    <property type="match status" value="1"/>
</dbReference>
<proteinExistence type="predicted"/>
<dbReference type="InterPro" id="IPR002110">
    <property type="entry name" value="Ankyrin_rpt"/>
</dbReference>
<feature type="transmembrane region" description="Helical" evidence="14">
    <location>
        <begin position="265"/>
        <end position="283"/>
    </location>
</feature>
<evidence type="ECO:0000256" key="3">
    <source>
        <dbReference type="ARBA" id="ARBA00022606"/>
    </source>
</evidence>
<dbReference type="Proteomes" id="UP001642540">
    <property type="component" value="Unassembled WGS sequence"/>
</dbReference>
<comment type="caution">
    <text evidence="16">The sequence shown here is derived from an EMBL/GenBank/DDBJ whole genome shotgun (WGS) entry which is preliminary data.</text>
</comment>
<sequence>MTQSQSNGKFVLQEKFPLHYFAKTGNFEELQSYLASNPTEAFEQLNKWDFKGRSVLHYASLAVNVSDGENCVHCILRFLNKTTSSEDGDGADLALSRRRHTQNMRKQYWIGKDVTPATINYINHKDVDGETAISFAAKAENVKVVEILLLNSADVLSRNSRNERTLELIYAYTPSAIKTLLDKSIAFEHSVGNDNFIQTERSYYMDFTSVIGYQDTENKKGKSILSPETFCLQLVNNKEITSRKVILTHPLVRYFLDMKMEKIRWISWFSLCFQMFWIALYIWHVVDVYYTCCEIHDDIYTELKNASGNSVNESSVQLYCSDYPFDKASISHPNVKENVVNWTAEMETIVYSKVTSCFKESDSLARSIPLVVLAFIIFVAVLFQLIALRLSYFKLRNIILWLFQLALLTTAFPTEAAFKFQFQIAAFAIVIALVISLELVNKHIYWGIYIRVLMKLIKRFLAILPLFFVIMLVFSISLRMVFPSITPSVEQFRNAMMQVFATVANGKVEWMEGQRYKEGIDYHFKATGLIMFLVFYVTMILLLFRILIGFVVADTKKIQEEEELNEISNDLEEIYLIESLLLSRPFQSLKFLQDFSKNFILFPSGDDLELWLTESNMEEELRPKMRALASKNPVESREKKNDEKHGRNKGVKKRFSNVKGLLRKGTRPKVLVAGSGPIHLKVNDDAGESDI</sequence>
<dbReference type="Pfam" id="PF00023">
    <property type="entry name" value="Ank"/>
    <property type="match status" value="1"/>
</dbReference>
<evidence type="ECO:0000256" key="4">
    <source>
        <dbReference type="ARBA" id="ARBA00022692"/>
    </source>
</evidence>
<feature type="transmembrane region" description="Helical" evidence="14">
    <location>
        <begin position="529"/>
        <end position="553"/>
    </location>
</feature>
<keyword evidence="11" id="KW-0407">Ion channel</keyword>
<keyword evidence="6 14" id="KW-1133">Transmembrane helix</keyword>
<keyword evidence="2" id="KW-0813">Transport</keyword>
<evidence type="ECO:0000256" key="7">
    <source>
        <dbReference type="ARBA" id="ARBA00023043"/>
    </source>
</evidence>
<name>A0ABP1RP83_9HEXA</name>
<evidence type="ECO:0000313" key="16">
    <source>
        <dbReference type="EMBL" id="CAL8132216.1"/>
    </source>
</evidence>
<feature type="domain" description="Ion transport" evidence="15">
    <location>
        <begin position="371"/>
        <end position="562"/>
    </location>
</feature>
<feature type="repeat" description="ANK" evidence="12">
    <location>
        <begin position="128"/>
        <end position="160"/>
    </location>
</feature>
<evidence type="ECO:0000256" key="2">
    <source>
        <dbReference type="ARBA" id="ARBA00022448"/>
    </source>
</evidence>
<gene>
    <name evidence="16" type="ORF">ODALV1_LOCUS24527</name>
</gene>
<keyword evidence="5" id="KW-0677">Repeat</keyword>
<comment type="subcellular location">
    <subcellularLocation>
        <location evidence="1">Membrane</location>
        <topology evidence="1">Multi-pass membrane protein</topology>
    </subcellularLocation>
</comment>
<dbReference type="InterPro" id="IPR052076">
    <property type="entry name" value="TRP_cation_channel"/>
</dbReference>
<dbReference type="PANTHER" id="PTHR47143">
    <property type="entry name" value="TRANSIENT RECEPTOR POTENTIAL CATION CHANNEL PROTEIN PAINLESS"/>
    <property type="match status" value="1"/>
</dbReference>
<evidence type="ECO:0000256" key="1">
    <source>
        <dbReference type="ARBA" id="ARBA00004141"/>
    </source>
</evidence>
<evidence type="ECO:0000256" key="12">
    <source>
        <dbReference type="PROSITE-ProRule" id="PRU00023"/>
    </source>
</evidence>
<evidence type="ECO:0000256" key="6">
    <source>
        <dbReference type="ARBA" id="ARBA00022989"/>
    </source>
</evidence>
<dbReference type="InterPro" id="IPR036770">
    <property type="entry name" value="Ankyrin_rpt-contain_sf"/>
</dbReference>
<keyword evidence="9 14" id="KW-0472">Membrane</keyword>
<organism evidence="16 17">
    <name type="scientific">Orchesella dallaii</name>
    <dbReference type="NCBI Taxonomy" id="48710"/>
    <lineage>
        <taxon>Eukaryota</taxon>
        <taxon>Metazoa</taxon>
        <taxon>Ecdysozoa</taxon>
        <taxon>Arthropoda</taxon>
        <taxon>Hexapoda</taxon>
        <taxon>Collembola</taxon>
        <taxon>Entomobryomorpha</taxon>
        <taxon>Entomobryoidea</taxon>
        <taxon>Orchesellidae</taxon>
        <taxon>Orchesellinae</taxon>
        <taxon>Orchesella</taxon>
    </lineage>
</organism>
<keyword evidence="10" id="KW-0325">Glycoprotein</keyword>